<keyword evidence="3" id="KW-1185">Reference proteome</keyword>
<proteinExistence type="predicted"/>
<dbReference type="CDD" id="cd00093">
    <property type="entry name" value="HTH_XRE"/>
    <property type="match status" value="1"/>
</dbReference>
<dbReference type="Proteomes" id="UP000324973">
    <property type="component" value="Unassembled WGS sequence"/>
</dbReference>
<dbReference type="InterPro" id="IPR001387">
    <property type="entry name" value="Cro/C1-type_HTH"/>
</dbReference>
<organism evidence="2 3">
    <name type="scientific">Luteimonas viscosa</name>
    <dbReference type="NCBI Taxonomy" id="1132694"/>
    <lineage>
        <taxon>Bacteria</taxon>
        <taxon>Pseudomonadati</taxon>
        <taxon>Pseudomonadota</taxon>
        <taxon>Gammaproteobacteria</taxon>
        <taxon>Lysobacterales</taxon>
        <taxon>Lysobacteraceae</taxon>
        <taxon>Luteimonas</taxon>
    </lineage>
</organism>
<name>A0A5D4XSI0_9GAMM</name>
<reference evidence="2 3" key="1">
    <citation type="submission" date="2019-08" db="EMBL/GenBank/DDBJ databases">
        <title>Luteimonas viscosus sp. nov., isolated from soil of a sunflower field.</title>
        <authorList>
            <person name="Jianli Z."/>
            <person name="Ying Z."/>
        </authorList>
    </citation>
    <scope>NUCLEOTIDE SEQUENCE [LARGE SCALE GENOMIC DNA]</scope>
    <source>
        <strain evidence="2 3">XBU10</strain>
    </source>
</reference>
<dbReference type="Gene3D" id="1.10.260.40">
    <property type="entry name" value="lambda repressor-like DNA-binding domains"/>
    <property type="match status" value="1"/>
</dbReference>
<evidence type="ECO:0000313" key="3">
    <source>
        <dbReference type="Proteomes" id="UP000324973"/>
    </source>
</evidence>
<dbReference type="SMART" id="SM00530">
    <property type="entry name" value="HTH_XRE"/>
    <property type="match status" value="1"/>
</dbReference>
<evidence type="ECO:0000313" key="2">
    <source>
        <dbReference type="EMBL" id="TYT27539.1"/>
    </source>
</evidence>
<gene>
    <name evidence="2" type="ORF">FZO89_07825</name>
</gene>
<accession>A0A5D4XSI0</accession>
<dbReference type="PROSITE" id="PS50943">
    <property type="entry name" value="HTH_CROC1"/>
    <property type="match status" value="1"/>
</dbReference>
<sequence>MFSARIKQARDLRGIRSQRALGALMGLTKERGSSRINRYETQASGVDLDGLAQLAETLRVPMAFLVAEDEPTADIVLALSQLSPKERKELASRLKEQLATKK</sequence>
<dbReference type="InterPro" id="IPR010982">
    <property type="entry name" value="Lambda_DNA-bd_dom_sf"/>
</dbReference>
<dbReference type="GO" id="GO:0003677">
    <property type="term" value="F:DNA binding"/>
    <property type="evidence" value="ECO:0007669"/>
    <property type="project" value="InterPro"/>
</dbReference>
<comment type="caution">
    <text evidence="2">The sequence shown here is derived from an EMBL/GenBank/DDBJ whole genome shotgun (WGS) entry which is preliminary data.</text>
</comment>
<dbReference type="RefSeq" id="WP_149104089.1">
    <property type="nucleotide sequence ID" value="NZ_VTFT01000001.1"/>
</dbReference>
<dbReference type="OrthoDB" id="9794834at2"/>
<dbReference type="AlphaFoldDB" id="A0A5D4XSI0"/>
<feature type="domain" description="HTH cro/C1-type" evidence="1">
    <location>
        <begin position="6"/>
        <end position="65"/>
    </location>
</feature>
<protein>
    <submittedName>
        <fullName evidence="2">Transcriptional regulator</fullName>
    </submittedName>
</protein>
<dbReference type="SUPFAM" id="SSF47413">
    <property type="entry name" value="lambda repressor-like DNA-binding domains"/>
    <property type="match status" value="1"/>
</dbReference>
<evidence type="ECO:0000259" key="1">
    <source>
        <dbReference type="PROSITE" id="PS50943"/>
    </source>
</evidence>
<dbReference type="EMBL" id="VTFT01000001">
    <property type="protein sequence ID" value="TYT27539.1"/>
    <property type="molecule type" value="Genomic_DNA"/>
</dbReference>